<evidence type="ECO:0000259" key="6">
    <source>
        <dbReference type="Pfam" id="PF03328"/>
    </source>
</evidence>
<organism evidence="7 8">
    <name type="scientific">Treponema pedis</name>
    <dbReference type="NCBI Taxonomy" id="409322"/>
    <lineage>
        <taxon>Bacteria</taxon>
        <taxon>Pseudomonadati</taxon>
        <taxon>Spirochaetota</taxon>
        <taxon>Spirochaetia</taxon>
        <taxon>Spirochaetales</taxon>
        <taxon>Treponemataceae</taxon>
        <taxon>Treponema</taxon>
    </lineage>
</organism>
<dbReference type="RefSeq" id="WP_024465461.1">
    <property type="nucleotide sequence ID" value="NZ_CP061839.1"/>
</dbReference>
<dbReference type="Pfam" id="PF03328">
    <property type="entry name" value="HpcH_HpaI"/>
    <property type="match status" value="1"/>
</dbReference>
<feature type="domain" description="HpcH/HpaI aldolase/citrate lyase" evidence="6">
    <location>
        <begin position="5"/>
        <end position="222"/>
    </location>
</feature>
<feature type="binding site" evidence="5">
    <location>
        <position position="127"/>
    </location>
    <ligand>
        <name>Mg(2+)</name>
        <dbReference type="ChEBI" id="CHEBI:18420"/>
    </ligand>
</feature>
<dbReference type="GO" id="GO:0016829">
    <property type="term" value="F:lyase activity"/>
    <property type="evidence" value="ECO:0007669"/>
    <property type="project" value="UniProtKB-KW"/>
</dbReference>
<dbReference type="Proteomes" id="UP000593915">
    <property type="component" value="Chromosome"/>
</dbReference>
<evidence type="ECO:0000256" key="4">
    <source>
        <dbReference type="PIRSR" id="PIRSR015582-1"/>
    </source>
</evidence>
<dbReference type="EMBL" id="CP061839">
    <property type="protein sequence ID" value="QOW59987.1"/>
    <property type="molecule type" value="Genomic_DNA"/>
</dbReference>
<keyword evidence="3 5" id="KW-0460">Magnesium</keyword>
<accession>A0A7S6WNR3</accession>
<reference evidence="7 8" key="1">
    <citation type="submission" date="2020-09" db="EMBL/GenBank/DDBJ databases">
        <title>Characterization of Treponema spp. from bovine digital dermatitis in Korea.</title>
        <authorList>
            <person name="Espiritu H.M."/>
            <person name="Cho Y.I."/>
            <person name="Mamuad L."/>
        </authorList>
    </citation>
    <scope>NUCLEOTIDE SEQUENCE [LARGE SCALE GENOMIC DNA]</scope>
    <source>
        <strain evidence="7 8">KS1</strain>
    </source>
</reference>
<evidence type="ECO:0000256" key="1">
    <source>
        <dbReference type="ARBA" id="ARBA00001946"/>
    </source>
</evidence>
<dbReference type="GO" id="GO:0006107">
    <property type="term" value="P:oxaloacetate metabolic process"/>
    <property type="evidence" value="ECO:0007669"/>
    <property type="project" value="TreeGrafter"/>
</dbReference>
<feature type="binding site" evidence="5">
    <location>
        <position position="154"/>
    </location>
    <ligand>
        <name>Mg(2+)</name>
        <dbReference type="ChEBI" id="CHEBI:18420"/>
    </ligand>
</feature>
<dbReference type="InterPro" id="IPR005000">
    <property type="entry name" value="Aldolase/citrate-lyase_domain"/>
</dbReference>
<keyword evidence="7" id="KW-0456">Lyase</keyword>
<proteinExistence type="predicted"/>
<protein>
    <submittedName>
        <fullName evidence="7">CoA ester lyase</fullName>
    </submittedName>
</protein>
<sequence>MKNRRSMLFMPGNNPGMLVSADILGADSVIYDLEDAVALDEKDSARILVRNALSFLEFTHSEITVRINPIDSPYWEKDLEAVIPVLPDGIVIPKASVDAVHSIEQKINEIKKTHKITKNFRLLMLVESARGIMDINSIAKASPLIEALLLGGEDYSVDMGIPRTRLSKELEYARFSLTTAAHAYALDSLDTPFTDVDDFEGLRLDTAFSKSIGFSGRLVINPRQVEEIHKVFSPSNTEIERALAILQAAEEAAKKGLGVFSFKGKMVDLPVIKRAEALVNSARSWGLIK</sequence>
<name>A0A7S6WNR3_9SPIR</name>
<dbReference type="PIRSF" id="PIRSF015582">
    <property type="entry name" value="Cit_lyase_B"/>
    <property type="match status" value="1"/>
</dbReference>
<dbReference type="PANTHER" id="PTHR32308">
    <property type="entry name" value="LYASE BETA SUBUNIT, PUTATIVE (AFU_ORTHOLOGUE AFUA_4G13030)-RELATED"/>
    <property type="match status" value="1"/>
</dbReference>
<feature type="binding site" evidence="4">
    <location>
        <position position="127"/>
    </location>
    <ligand>
        <name>substrate</name>
    </ligand>
</feature>
<evidence type="ECO:0000256" key="5">
    <source>
        <dbReference type="PIRSR" id="PIRSR015582-2"/>
    </source>
</evidence>
<dbReference type="AlphaFoldDB" id="A0A7S6WNR3"/>
<dbReference type="GeneID" id="301090655"/>
<dbReference type="SUPFAM" id="SSF51621">
    <property type="entry name" value="Phosphoenolpyruvate/pyruvate domain"/>
    <property type="match status" value="1"/>
</dbReference>
<comment type="cofactor">
    <cofactor evidence="1">
        <name>Mg(2+)</name>
        <dbReference type="ChEBI" id="CHEBI:18420"/>
    </cofactor>
</comment>
<dbReference type="GO" id="GO:0000287">
    <property type="term" value="F:magnesium ion binding"/>
    <property type="evidence" value="ECO:0007669"/>
    <property type="project" value="TreeGrafter"/>
</dbReference>
<evidence type="ECO:0000256" key="2">
    <source>
        <dbReference type="ARBA" id="ARBA00022723"/>
    </source>
</evidence>
<dbReference type="InterPro" id="IPR015813">
    <property type="entry name" value="Pyrv/PenolPyrv_kinase-like_dom"/>
</dbReference>
<evidence type="ECO:0000256" key="3">
    <source>
        <dbReference type="ARBA" id="ARBA00022842"/>
    </source>
</evidence>
<feature type="binding site" evidence="4">
    <location>
        <position position="66"/>
    </location>
    <ligand>
        <name>substrate</name>
    </ligand>
</feature>
<evidence type="ECO:0000313" key="8">
    <source>
        <dbReference type="Proteomes" id="UP000593915"/>
    </source>
</evidence>
<gene>
    <name evidence="7" type="ORF">IFE08_08990</name>
</gene>
<evidence type="ECO:0000313" key="7">
    <source>
        <dbReference type="EMBL" id="QOW59987.1"/>
    </source>
</evidence>
<keyword evidence="2 5" id="KW-0479">Metal-binding</keyword>
<dbReference type="InterPro" id="IPR011206">
    <property type="entry name" value="Citrate_lyase_beta/mcl1/mcl2"/>
</dbReference>
<dbReference type="InterPro" id="IPR040442">
    <property type="entry name" value="Pyrv_kinase-like_dom_sf"/>
</dbReference>
<dbReference type="Gene3D" id="3.20.20.60">
    <property type="entry name" value="Phosphoenolpyruvate-binding domains"/>
    <property type="match status" value="1"/>
</dbReference>
<dbReference type="PANTHER" id="PTHR32308:SF0">
    <property type="entry name" value="HPCH_HPAI ALDOLASE_CITRATE LYASE DOMAIN-CONTAINING PROTEIN"/>
    <property type="match status" value="1"/>
</dbReference>